<evidence type="ECO:0000259" key="1">
    <source>
        <dbReference type="Pfam" id="PF20469"/>
    </source>
</evidence>
<proteinExistence type="predicted"/>
<protein>
    <recommendedName>
        <fullName evidence="1">OLD protein-like TOPRIM domain-containing protein</fullName>
    </recommendedName>
</protein>
<accession>A0A165LSC2</accession>
<sequence>MRLSKIAVDNFRGIEHVEIELDRDVTVLVGENNTGKTSVLEALRLCLDIVRSDKTCNFSEFDFYRDQTRADLLSCQPISITLSFLESEDHLWPEHITQGLNDVIVGSDFSAIKFRITARYDADAGEPVQSWSFHDDAGNEMVGKGGMIKELRRLRPFFFQTALRAAKDQFHGQSTYWASFLKSKDIDDATRRALEDELYKVNQKIVNAHASFKDVTDEVKRISDLVAVGQADAVTVDPAPADVYKALRYTDVNLLTASSAKIPIRSHGEGTQSLSVLLLFSAYLKTRIQADVDRHAEPIIAIEEPEAHLHPNAVRAVWHLLRGFPGQKIVATHSGDILSEVPVSKLRRMKRNGTATECKAIPEELLSDEELRKFNHHVRRNRGELLFARSWLLVEGETDVSVFAECADVLGVDLHGKGVRIVECSQAGGPGIFIKVADALGIHWHLIADGDDGGQKYIDDAKALLNGRPETDHISPLTFSNIDVLLCCSGYGQPYRDGVGPQKDAELTGLTIGSTEYWEKVYMIVNKARRFSKPEAALKSILEMKTAGVDGVPRELTDILNRITTLGDANP</sequence>
<dbReference type="Proteomes" id="UP000076481">
    <property type="component" value="Unassembled WGS sequence"/>
</dbReference>
<dbReference type="InterPro" id="IPR034139">
    <property type="entry name" value="TOPRIM_OLD"/>
</dbReference>
<comment type="caution">
    <text evidence="2">The sequence shown here is derived from an EMBL/GenBank/DDBJ whole genome shotgun (WGS) entry which is preliminary data.</text>
</comment>
<dbReference type="InterPro" id="IPR022602">
    <property type="entry name" value="DUF2813"/>
</dbReference>
<dbReference type="CDD" id="cd01026">
    <property type="entry name" value="TOPRIM_OLD"/>
    <property type="match status" value="1"/>
</dbReference>
<dbReference type="Gene3D" id="3.40.50.300">
    <property type="entry name" value="P-loop containing nucleotide triphosphate hydrolases"/>
    <property type="match status" value="1"/>
</dbReference>
<organism evidence="2 3">
    <name type="scientific">Pelodictyon luteolum</name>
    <dbReference type="NCBI Taxonomy" id="1100"/>
    <lineage>
        <taxon>Bacteria</taxon>
        <taxon>Pseudomonadati</taxon>
        <taxon>Chlorobiota</taxon>
        <taxon>Chlorobiia</taxon>
        <taxon>Chlorobiales</taxon>
        <taxon>Chlorobiaceae</taxon>
        <taxon>Chlorobium/Pelodictyon group</taxon>
        <taxon>Pelodictyon</taxon>
    </lineage>
</organism>
<dbReference type="EMBL" id="LVWG01000028">
    <property type="protein sequence ID" value="KZK74368.1"/>
    <property type="molecule type" value="Genomic_DNA"/>
</dbReference>
<dbReference type="PANTHER" id="PTHR43581:SF4">
    <property type="entry name" value="ATP_GTP PHOSPHATASE"/>
    <property type="match status" value="1"/>
</dbReference>
<reference evidence="2 3" key="1">
    <citation type="submission" date="2016-03" db="EMBL/GenBank/DDBJ databases">
        <title>Speciation and ecological success in dimly lit waters: horizontal gene transfer in a green sulfur bacteria bloom unveiled by metagenomic assembly.</title>
        <authorList>
            <person name="Llorens-Mares T."/>
            <person name="Liu Z."/>
            <person name="Allen L.Z."/>
            <person name="Rusch D.B."/>
            <person name="Craig M.T."/>
            <person name="Dupont C.L."/>
            <person name="Bryant D.A."/>
            <person name="Casamayor E.O."/>
        </authorList>
    </citation>
    <scope>NUCLEOTIDE SEQUENCE [LARGE SCALE GENOMIC DNA]</scope>
    <source>
        <strain evidence="2">CIII</strain>
    </source>
</reference>
<dbReference type="RefSeq" id="WP_303681510.1">
    <property type="nucleotide sequence ID" value="NZ_LVWG01000028.1"/>
</dbReference>
<dbReference type="InterPro" id="IPR027417">
    <property type="entry name" value="P-loop_NTPase"/>
</dbReference>
<dbReference type="SUPFAM" id="SSF52540">
    <property type="entry name" value="P-loop containing nucleoside triphosphate hydrolases"/>
    <property type="match status" value="1"/>
</dbReference>
<dbReference type="Pfam" id="PF20469">
    <property type="entry name" value="OLD-like_TOPRIM"/>
    <property type="match status" value="1"/>
</dbReference>
<dbReference type="PANTHER" id="PTHR43581">
    <property type="entry name" value="ATP/GTP PHOSPHATASE"/>
    <property type="match status" value="1"/>
</dbReference>
<feature type="domain" description="OLD protein-like TOPRIM" evidence="1">
    <location>
        <begin position="386"/>
        <end position="451"/>
    </location>
</feature>
<evidence type="ECO:0000313" key="2">
    <source>
        <dbReference type="EMBL" id="KZK74368.1"/>
    </source>
</evidence>
<gene>
    <name evidence="2" type="ORF">A3K90_02890</name>
</gene>
<dbReference type="InterPro" id="IPR051396">
    <property type="entry name" value="Bact_Antivir_Def_Nuclease"/>
</dbReference>
<dbReference type="AlphaFoldDB" id="A0A165LSC2"/>
<dbReference type="Pfam" id="PF11398">
    <property type="entry name" value="DUF2813"/>
    <property type="match status" value="1"/>
</dbReference>
<name>A0A165LSC2_PELLU</name>
<evidence type="ECO:0000313" key="3">
    <source>
        <dbReference type="Proteomes" id="UP000076481"/>
    </source>
</evidence>